<evidence type="ECO:0000259" key="5">
    <source>
        <dbReference type="Pfam" id="PF04003"/>
    </source>
</evidence>
<dbReference type="Pfam" id="PF04003">
    <property type="entry name" value="Utp12"/>
    <property type="match status" value="1"/>
</dbReference>
<reference evidence="6" key="1">
    <citation type="submission" date="2021-09" db="EMBL/GenBank/DDBJ databases">
        <authorList>
            <person name="Martin H S."/>
        </authorList>
    </citation>
    <scope>NUCLEOTIDE SEQUENCE</scope>
</reference>
<feature type="repeat" description="WD" evidence="4">
    <location>
        <begin position="481"/>
        <end position="515"/>
    </location>
</feature>
<dbReference type="EMBL" id="CAKASE010000082">
    <property type="protein sequence ID" value="CAG9584479.1"/>
    <property type="molecule type" value="Genomic_DNA"/>
</dbReference>
<organism evidence="6 7">
    <name type="scientific">Danaus chrysippus</name>
    <name type="common">African queen</name>
    <dbReference type="NCBI Taxonomy" id="151541"/>
    <lineage>
        <taxon>Eukaryota</taxon>
        <taxon>Metazoa</taxon>
        <taxon>Ecdysozoa</taxon>
        <taxon>Arthropoda</taxon>
        <taxon>Hexapoda</taxon>
        <taxon>Insecta</taxon>
        <taxon>Pterygota</taxon>
        <taxon>Neoptera</taxon>
        <taxon>Endopterygota</taxon>
        <taxon>Lepidoptera</taxon>
        <taxon>Glossata</taxon>
        <taxon>Ditrysia</taxon>
        <taxon>Papilionoidea</taxon>
        <taxon>Nymphalidae</taxon>
        <taxon>Danainae</taxon>
        <taxon>Danaini</taxon>
        <taxon>Danaina</taxon>
        <taxon>Danaus</taxon>
        <taxon>Anosia</taxon>
    </lineage>
</organism>
<dbReference type="CDD" id="cd00200">
    <property type="entry name" value="WD40"/>
    <property type="match status" value="2"/>
</dbReference>
<evidence type="ECO:0000313" key="6">
    <source>
        <dbReference type="EMBL" id="CAG9584479.1"/>
    </source>
</evidence>
<evidence type="ECO:0000256" key="4">
    <source>
        <dbReference type="PROSITE-ProRule" id="PRU00221"/>
    </source>
</evidence>
<dbReference type="OrthoDB" id="407922at2759"/>
<dbReference type="InterPro" id="IPR051570">
    <property type="entry name" value="TBC1_cilium_biogenesis"/>
</dbReference>
<keyword evidence="2" id="KW-0677">Repeat</keyword>
<gene>
    <name evidence="6" type="ORF">DCHRY22_LOCUS15059</name>
</gene>
<accession>A0A8J2R434</accession>
<feature type="repeat" description="WD" evidence="4">
    <location>
        <begin position="103"/>
        <end position="144"/>
    </location>
</feature>
<feature type="repeat" description="WD" evidence="4">
    <location>
        <begin position="187"/>
        <end position="228"/>
    </location>
</feature>
<comment type="similarity">
    <text evidence="3">Belongs to the WD repeat WDR3/UTP12 family.</text>
</comment>
<feature type="domain" description="Small-subunit processome Utp12" evidence="5">
    <location>
        <begin position="803"/>
        <end position="901"/>
    </location>
</feature>
<dbReference type="InterPro" id="IPR007148">
    <property type="entry name" value="SSU_processome_Utp12"/>
</dbReference>
<dbReference type="GO" id="GO:0030515">
    <property type="term" value="F:snoRNA binding"/>
    <property type="evidence" value="ECO:0007669"/>
    <property type="project" value="TreeGrafter"/>
</dbReference>
<dbReference type="InterPro" id="IPR020472">
    <property type="entry name" value="WD40_PAC1"/>
</dbReference>
<feature type="repeat" description="WD" evidence="4">
    <location>
        <begin position="578"/>
        <end position="619"/>
    </location>
</feature>
<feature type="repeat" description="WD" evidence="4">
    <location>
        <begin position="620"/>
        <end position="661"/>
    </location>
</feature>
<dbReference type="InterPro" id="IPR036322">
    <property type="entry name" value="WD40_repeat_dom_sf"/>
</dbReference>
<feature type="repeat" description="WD" evidence="4">
    <location>
        <begin position="145"/>
        <end position="186"/>
    </location>
</feature>
<keyword evidence="7" id="KW-1185">Reference proteome</keyword>
<dbReference type="PANTHER" id="PTHR19853:SF0">
    <property type="entry name" value="WD REPEAT-CONTAINING PROTEIN 3"/>
    <property type="match status" value="1"/>
</dbReference>
<evidence type="ECO:0000256" key="3">
    <source>
        <dbReference type="ARBA" id="ARBA00038229"/>
    </source>
</evidence>
<dbReference type="PROSITE" id="PS00678">
    <property type="entry name" value="WD_REPEATS_1"/>
    <property type="match status" value="2"/>
</dbReference>
<comment type="caution">
    <text evidence="6">The sequence shown here is derived from an EMBL/GenBank/DDBJ whole genome shotgun (WGS) entry which is preliminary data.</text>
</comment>
<dbReference type="SMART" id="SM00320">
    <property type="entry name" value="WD40"/>
    <property type="match status" value="12"/>
</dbReference>
<proteinExistence type="inferred from homology"/>
<dbReference type="GO" id="GO:0032040">
    <property type="term" value="C:small-subunit processome"/>
    <property type="evidence" value="ECO:0007669"/>
    <property type="project" value="TreeGrafter"/>
</dbReference>
<dbReference type="GO" id="GO:0030490">
    <property type="term" value="P:maturation of SSU-rRNA"/>
    <property type="evidence" value="ECO:0007669"/>
    <property type="project" value="TreeGrafter"/>
</dbReference>
<evidence type="ECO:0000256" key="2">
    <source>
        <dbReference type="ARBA" id="ARBA00022737"/>
    </source>
</evidence>
<evidence type="ECO:0000256" key="1">
    <source>
        <dbReference type="ARBA" id="ARBA00022574"/>
    </source>
</evidence>
<dbReference type="GO" id="GO:0034388">
    <property type="term" value="C:Pwp2p-containing subcomplex of 90S preribosome"/>
    <property type="evidence" value="ECO:0007669"/>
    <property type="project" value="TreeGrafter"/>
</dbReference>
<protein>
    <submittedName>
        <fullName evidence="6">(African queen) hypothetical protein</fullName>
    </submittedName>
</protein>
<sequence length="941" mass="103026">MGLTKQYLRYVPSGTFNVIASPDCNSTHVTLNGVSGRYIAVGACEHVIIWDMRLGEKAQVIPGENVMVSQIAASSNGNHIAVGYVDGNINVFELTNNEIVCVFAGHKSAVTCLQYDEQGTRLVSGSKDTEVILWDVVSETGVARFSGHKGAITSVMFINGKNCIISSSKDTFVKFWDIETKHCFKTLGGHQMEVWSAVLLKEERYLVTGSMDQELRVWKLNWKEKIKEEDKISQQLEIVKIEDTDNIEDSSILQCHQVGTLIRGGRGRVVGLVTDLGQSVLACYGTDSLLELFAFCSDDEAKTRMSKRVKRQRKKMTKLKESGEVDMEVAEVSELLTLSDEVRRLSSIKLSAKLKSAALLLGTSGELRVGVTLATNSVELHSLTLEDGNEVTCLKQIMLSGHRREVRCVSLSSDNLAVLSASADSVKLWNRTSQACLRTIPLSSRPTSSCFAPGDRHALVSCSDGSLLLLDVAAANVMETIPAHEGGCSCVGLTPDLRGCYSGGSDKTVKLWQFELIPDPSGDSKAKVLSLLHTRTLELEEQVTAVRISQNNKFIAVALLDSTVRIFFYDTFKFYISLYGHKLPVLSMDISSDCNIIATGSADRNVKIWGLDFGDCHKSIFAHNDSITGVGFVPGTHYFFTSSKDGKVKQWDGDSYDNIITLNGHAGECLNLCVGGGGLHVVSCGGDGALRLYTRSEEPLVLGDQDENEEGLATGEQHVSTYIVLAFRPQLRQRGVRLYRAPVPGLPGLVMPTKKTIGAEKAADSIVECLSVCAEYDQLVVEARGQPVAPPVLMAAYNCNNSEDFLLETICRIRASELEEALLLLPLSASTSLVPRLAGLLDRGWSEPVCRTALFLLRVTPSLQQPALLKHLIQIQARAAMRVNEIRDMVGFNLHALQWVRREAESSAGEQLFRDATVARKSRDKRATIARAKKRAIISIT</sequence>
<dbReference type="PANTHER" id="PTHR19853">
    <property type="entry name" value="WD REPEAT CONTAINING PROTEIN 3 WDR3"/>
    <property type="match status" value="1"/>
</dbReference>
<dbReference type="PRINTS" id="PR00320">
    <property type="entry name" value="GPROTEINBRPT"/>
</dbReference>
<dbReference type="PROSITE" id="PS50082">
    <property type="entry name" value="WD_REPEATS_2"/>
    <property type="match status" value="7"/>
</dbReference>
<name>A0A8J2R434_9NEOP</name>
<dbReference type="FunFam" id="2.130.10.10:FF:000157">
    <property type="entry name" value="WD repeat domain 3"/>
    <property type="match status" value="1"/>
</dbReference>
<evidence type="ECO:0000313" key="7">
    <source>
        <dbReference type="Proteomes" id="UP000789524"/>
    </source>
</evidence>
<feature type="repeat" description="WD" evidence="4">
    <location>
        <begin position="399"/>
        <end position="439"/>
    </location>
</feature>
<dbReference type="InterPro" id="IPR015943">
    <property type="entry name" value="WD40/YVTN_repeat-like_dom_sf"/>
</dbReference>
<dbReference type="Gene3D" id="2.130.10.10">
    <property type="entry name" value="YVTN repeat-like/Quinoprotein amine dehydrogenase"/>
    <property type="match status" value="4"/>
</dbReference>
<dbReference type="InterPro" id="IPR001680">
    <property type="entry name" value="WD40_rpt"/>
</dbReference>
<dbReference type="AlphaFoldDB" id="A0A8J2R434"/>
<dbReference type="Proteomes" id="UP000789524">
    <property type="component" value="Unassembled WGS sequence"/>
</dbReference>
<dbReference type="Pfam" id="PF25173">
    <property type="entry name" value="Beta-prop_WDR3_1st"/>
    <property type="match status" value="1"/>
</dbReference>
<dbReference type="SUPFAM" id="SSF50978">
    <property type="entry name" value="WD40 repeat-like"/>
    <property type="match status" value="2"/>
</dbReference>
<keyword evidence="1 4" id="KW-0853">WD repeat</keyword>
<dbReference type="InterPro" id="IPR019775">
    <property type="entry name" value="WD40_repeat_CS"/>
</dbReference>
<dbReference type="Pfam" id="PF25172">
    <property type="entry name" value="Beta-prop_WDR3_2nd"/>
    <property type="match status" value="1"/>
</dbReference>
<dbReference type="PROSITE" id="PS50294">
    <property type="entry name" value="WD_REPEATS_REGION"/>
    <property type="match status" value="5"/>
</dbReference>